<dbReference type="EMBL" id="JBDJPC010000010">
    <property type="protein sequence ID" value="KAL1490679.1"/>
    <property type="molecule type" value="Genomic_DNA"/>
</dbReference>
<comment type="catalytic activity">
    <reaction evidence="1">
        <text>Hydrolysis of terminal, non-reducing alpha-D-mannose residues in alpha-D-mannosides.</text>
        <dbReference type="EC" id="3.2.1.24"/>
    </reaction>
</comment>
<dbReference type="FunFam" id="2.70.98.30:FF:000003">
    <property type="entry name" value="Alpha-mannosidase"/>
    <property type="match status" value="1"/>
</dbReference>
<dbReference type="Gene3D" id="2.60.40.1180">
    <property type="entry name" value="Golgi alpha-mannosidase II"/>
    <property type="match status" value="1"/>
</dbReference>
<organism evidence="12 13">
    <name type="scientific">Hypothenemus hampei</name>
    <name type="common">Coffee berry borer</name>
    <dbReference type="NCBI Taxonomy" id="57062"/>
    <lineage>
        <taxon>Eukaryota</taxon>
        <taxon>Metazoa</taxon>
        <taxon>Ecdysozoa</taxon>
        <taxon>Arthropoda</taxon>
        <taxon>Hexapoda</taxon>
        <taxon>Insecta</taxon>
        <taxon>Pterygota</taxon>
        <taxon>Neoptera</taxon>
        <taxon>Endopterygota</taxon>
        <taxon>Coleoptera</taxon>
        <taxon>Polyphaga</taxon>
        <taxon>Cucujiformia</taxon>
        <taxon>Curculionidae</taxon>
        <taxon>Scolytinae</taxon>
        <taxon>Hypothenemus</taxon>
    </lineage>
</organism>
<keyword evidence="7" id="KW-1015">Disulfide bond</keyword>
<dbReference type="SUPFAM" id="SSF88688">
    <property type="entry name" value="Families 57/38 glycoside transferase middle domain"/>
    <property type="match status" value="1"/>
</dbReference>
<dbReference type="SUPFAM" id="SSF88713">
    <property type="entry name" value="Glycoside hydrolase/deacetylase"/>
    <property type="match status" value="1"/>
</dbReference>
<comment type="similarity">
    <text evidence="2 10">Belongs to the glycosyl hydrolase 38 family.</text>
</comment>
<dbReference type="Pfam" id="PF07748">
    <property type="entry name" value="Glyco_hydro_38C"/>
    <property type="match status" value="1"/>
</dbReference>
<keyword evidence="5 10" id="KW-0378">Hydrolase</keyword>
<dbReference type="InterPro" id="IPR011682">
    <property type="entry name" value="Glyco_hydro_38_C"/>
</dbReference>
<dbReference type="InterPro" id="IPR011330">
    <property type="entry name" value="Glyco_hydro/deAcase_b/a-brl"/>
</dbReference>
<dbReference type="Pfam" id="PF09261">
    <property type="entry name" value="Alpha-mann_mid"/>
    <property type="match status" value="1"/>
</dbReference>
<dbReference type="Pfam" id="PF17677">
    <property type="entry name" value="Glyco_hydro38C2"/>
    <property type="match status" value="1"/>
</dbReference>
<dbReference type="InterPro" id="IPR050843">
    <property type="entry name" value="Glycosyl_Hydrlase_38"/>
</dbReference>
<dbReference type="InterPro" id="IPR000602">
    <property type="entry name" value="Glyco_hydro_38_N"/>
</dbReference>
<evidence type="ECO:0000313" key="12">
    <source>
        <dbReference type="EMBL" id="KAL1490679.1"/>
    </source>
</evidence>
<reference evidence="12 13" key="1">
    <citation type="submission" date="2024-05" db="EMBL/GenBank/DDBJ databases">
        <title>Genetic variation in Jamaican populations of the coffee berry borer (Hypothenemus hampei).</title>
        <authorList>
            <person name="Errbii M."/>
            <person name="Myrie A."/>
        </authorList>
    </citation>
    <scope>NUCLEOTIDE SEQUENCE [LARGE SCALE GENOMIC DNA]</scope>
    <source>
        <strain evidence="12">JA-Hopewell-2020-01-JO</strain>
        <tissue evidence="12">Whole body</tissue>
    </source>
</reference>
<feature type="chain" id="PRO_5044526291" description="Alpha-mannosidase" evidence="10">
    <location>
        <begin position="20"/>
        <end position="991"/>
    </location>
</feature>
<protein>
    <recommendedName>
        <fullName evidence="3 10">Alpha-mannosidase</fullName>
        <ecNumber evidence="10">3.2.1.-</ecNumber>
    </recommendedName>
</protein>
<dbReference type="CDD" id="cd10810">
    <property type="entry name" value="GH38N_AMII_LAM_like"/>
    <property type="match status" value="1"/>
</dbReference>
<keyword evidence="10" id="KW-0732">Signal</keyword>
<dbReference type="InterPro" id="IPR027291">
    <property type="entry name" value="Glyco_hydro_38_N_sf"/>
</dbReference>
<evidence type="ECO:0000256" key="1">
    <source>
        <dbReference type="ARBA" id="ARBA00000365"/>
    </source>
</evidence>
<evidence type="ECO:0000313" key="13">
    <source>
        <dbReference type="Proteomes" id="UP001566132"/>
    </source>
</evidence>
<evidence type="ECO:0000256" key="5">
    <source>
        <dbReference type="ARBA" id="ARBA00022801"/>
    </source>
</evidence>
<evidence type="ECO:0000256" key="3">
    <source>
        <dbReference type="ARBA" id="ARBA00012752"/>
    </source>
</evidence>
<dbReference type="PANTHER" id="PTHR11607">
    <property type="entry name" value="ALPHA-MANNOSIDASE"/>
    <property type="match status" value="1"/>
</dbReference>
<dbReference type="Gene3D" id="2.60.40.1360">
    <property type="match status" value="1"/>
</dbReference>
<dbReference type="FunFam" id="1.20.1270.50:FF:000003">
    <property type="entry name" value="Alpha-mannosidase"/>
    <property type="match status" value="1"/>
</dbReference>
<dbReference type="InterPro" id="IPR013780">
    <property type="entry name" value="Glyco_hydro_b"/>
</dbReference>
<dbReference type="PANTHER" id="PTHR11607:SF3">
    <property type="entry name" value="LYSOSOMAL ALPHA-MANNOSIDASE"/>
    <property type="match status" value="1"/>
</dbReference>
<feature type="domain" description="Glycoside hydrolase family 38 central" evidence="11">
    <location>
        <begin position="360"/>
        <end position="434"/>
    </location>
</feature>
<comment type="caution">
    <text evidence="12">The sequence shown here is derived from an EMBL/GenBank/DDBJ whole genome shotgun (WGS) entry which is preliminary data.</text>
</comment>
<comment type="cofactor">
    <cofactor evidence="10">
        <name>Zn(2+)</name>
        <dbReference type="ChEBI" id="CHEBI:29105"/>
    </cofactor>
    <text evidence="10">Binds 1 zinc ion per subunit.</text>
</comment>
<keyword evidence="8" id="KW-0325">Glycoprotein</keyword>
<dbReference type="SUPFAM" id="SSF74650">
    <property type="entry name" value="Galactose mutarotase-like"/>
    <property type="match status" value="1"/>
</dbReference>
<keyword evidence="13" id="KW-1185">Reference proteome</keyword>
<evidence type="ECO:0000256" key="8">
    <source>
        <dbReference type="ARBA" id="ARBA00023180"/>
    </source>
</evidence>
<evidence type="ECO:0000256" key="4">
    <source>
        <dbReference type="ARBA" id="ARBA00022723"/>
    </source>
</evidence>
<keyword evidence="9 10" id="KW-0326">Glycosidase</keyword>
<accession>A0ABD1E7T8</accession>
<dbReference type="InterPro" id="IPR041147">
    <property type="entry name" value="GH38_C"/>
</dbReference>
<dbReference type="InterPro" id="IPR011013">
    <property type="entry name" value="Gal_mutarotase_sf_dom"/>
</dbReference>
<dbReference type="Gene3D" id="2.70.98.30">
    <property type="entry name" value="Golgi alpha-mannosidase II, domain 4"/>
    <property type="match status" value="1"/>
</dbReference>
<dbReference type="GO" id="GO:0004559">
    <property type="term" value="F:alpha-mannosidase activity"/>
    <property type="evidence" value="ECO:0007669"/>
    <property type="project" value="UniProtKB-EC"/>
</dbReference>
<feature type="signal peptide" evidence="10">
    <location>
        <begin position="1"/>
        <end position="19"/>
    </location>
</feature>
<name>A0ABD1E7T8_HYPHA</name>
<proteinExistence type="inferred from homology"/>
<dbReference type="EC" id="3.2.1.-" evidence="10"/>
<evidence type="ECO:0000259" key="11">
    <source>
        <dbReference type="SMART" id="SM00872"/>
    </source>
</evidence>
<dbReference type="InterPro" id="IPR037094">
    <property type="entry name" value="Glyco_hydro_38_cen_sf"/>
</dbReference>
<dbReference type="FunFam" id="1.20.1270.50:FF:000002">
    <property type="entry name" value="Alpha-mannosidase"/>
    <property type="match status" value="1"/>
</dbReference>
<dbReference type="Proteomes" id="UP001566132">
    <property type="component" value="Unassembled WGS sequence"/>
</dbReference>
<dbReference type="InterPro" id="IPR015341">
    <property type="entry name" value="Glyco_hydro_38_cen"/>
</dbReference>
<keyword evidence="4 10" id="KW-0479">Metal-binding</keyword>
<keyword evidence="6 10" id="KW-0862">Zinc</keyword>
<dbReference type="Gene3D" id="3.20.110.10">
    <property type="entry name" value="Glycoside hydrolase 38, N terminal domain"/>
    <property type="match status" value="1"/>
</dbReference>
<sequence>MSTQNTLLFLVALFAVVLSFRLELHNDLNSCVQCPEIDPDKINVHLIHHSHDDVGWIKTVDQYYFGLNKSLQNAGVQTIITSVVHALWDNPERKFIQVETAFFWKWWQHQNEDMRTKFKTLVERGQLEIINGGWSMNDEGCVNYQSTIDQFTWGFRILNETLGECGQTTFGWQIDPFGHSREHAAILWKMGFEGLVFSRLDYNDRDLRKEQGNLEFLWQTSANDDDSQLYTAITPDSIYYPPSGFCFDILCADDNIVDDPNDATYNAAQKAQDFSDRMKDYAKWFKQKNVLITMGGDFQYQAADINFENTDKLIKAFENNKEVKLLYSTPSCYLKAVYDSKPELEKKTDDFFPYGNDEHSYWAGYFTSRPNYKRLERQSHHVLQVAKQLNVLAGKTEDVDSITGLREAIGVAQHHDSITGTAKQHVSKDYSKILSNAVQEAENQFNTLLGRLFEVNLTQYTELSSCLLANISICPVSQSADDFLVAVYNPLSHSMNHIVRLPIADNASYTVTGFNGEVETDIISPPWNFSYVKLNDTPSNNELVFSTDALPALGLVAYHVTKNNNTQTSREHDLTATLKFGNNVTGFEIDNTTNLLKSITMNGKTVLVRQEFLHYISHNGSDNSQASGAYIFRPEGEAISFGNPTLVGVYRGNIVEEVHQRYNDWITQVIRLYHGLQDADYVDYIEFDWLVGPLKTSDDKGVEVITRFTIDNFQNNGTFYTDSNGREMIKRRVNYRPTYSYNSSVEPIASNYYPVTSKIVIEDVEQDLRVAVLNDRSQAGSSLEEGQIELMVHRRIFKDDARGVDEPLNETEFEQGVVARGQHYFILGPAIDAKINFSTAAQERILAQRKLLPPWIGVGNVQGVSNDVIENLINKKYVALETPLPINVNLLTLEPWTNSTYLMRLEHFFEKDEDAILSLPVTIDLSTLIANVKIGNLVETTLGGNRRLDTYSSRYDWAYSGSSRKFKSSLNGTEVTLNPMDIKTFIFEFIF</sequence>
<dbReference type="FunFam" id="3.20.110.10:FF:000001">
    <property type="entry name" value="Alpha-mannosidase"/>
    <property type="match status" value="1"/>
</dbReference>
<dbReference type="SMART" id="SM00872">
    <property type="entry name" value="Alpha-mann_mid"/>
    <property type="match status" value="1"/>
</dbReference>
<dbReference type="InterPro" id="IPR028995">
    <property type="entry name" value="Glyco_hydro_57/38_cen_sf"/>
</dbReference>
<dbReference type="Gene3D" id="1.20.1270.50">
    <property type="entry name" value="Glycoside hydrolase family 38, central domain"/>
    <property type="match status" value="2"/>
</dbReference>
<evidence type="ECO:0000256" key="7">
    <source>
        <dbReference type="ARBA" id="ARBA00023157"/>
    </source>
</evidence>
<dbReference type="Pfam" id="PF01074">
    <property type="entry name" value="Glyco_hydro_38N"/>
    <property type="match status" value="1"/>
</dbReference>
<evidence type="ECO:0000256" key="9">
    <source>
        <dbReference type="ARBA" id="ARBA00023295"/>
    </source>
</evidence>
<dbReference type="AlphaFoldDB" id="A0ABD1E7T8"/>
<gene>
    <name evidence="12" type="ORF">ABEB36_013334</name>
</gene>
<evidence type="ECO:0000256" key="2">
    <source>
        <dbReference type="ARBA" id="ARBA00009792"/>
    </source>
</evidence>
<dbReference type="GO" id="GO:0046872">
    <property type="term" value="F:metal ion binding"/>
    <property type="evidence" value="ECO:0007669"/>
    <property type="project" value="UniProtKB-KW"/>
</dbReference>
<evidence type="ECO:0000256" key="6">
    <source>
        <dbReference type="ARBA" id="ARBA00022833"/>
    </source>
</evidence>
<evidence type="ECO:0000256" key="10">
    <source>
        <dbReference type="RuleBase" id="RU361199"/>
    </source>
</evidence>